<proteinExistence type="inferred from homology"/>
<protein>
    <submittedName>
        <fullName evidence="9">Uncharacterized protein</fullName>
    </submittedName>
</protein>
<dbReference type="EMBL" id="CP017080">
    <property type="protein sequence ID" value="AOH56630.1"/>
    <property type="molecule type" value="Genomic_DNA"/>
</dbReference>
<evidence type="ECO:0000313" key="10">
    <source>
        <dbReference type="Proteomes" id="UP000077926"/>
    </source>
</evidence>
<dbReference type="GO" id="GO:0016020">
    <property type="term" value="C:membrane"/>
    <property type="evidence" value="ECO:0007669"/>
    <property type="project" value="UniProtKB-SubCell"/>
</dbReference>
<dbReference type="Proteomes" id="UP000077926">
    <property type="component" value="Chromosome"/>
</dbReference>
<feature type="transmembrane region" description="Helical" evidence="8">
    <location>
        <begin position="39"/>
        <end position="60"/>
    </location>
</feature>
<feature type="transmembrane region" description="Helical" evidence="8">
    <location>
        <begin position="140"/>
        <end position="163"/>
    </location>
</feature>
<dbReference type="KEGG" id="bmur:ABE28_019865"/>
<feature type="transmembrane region" description="Helical" evidence="8">
    <location>
        <begin position="183"/>
        <end position="202"/>
    </location>
</feature>
<dbReference type="InterPro" id="IPR004761">
    <property type="entry name" value="Spore_GerAB"/>
</dbReference>
<dbReference type="AlphaFoldDB" id="A0A1B3XTT5"/>
<keyword evidence="3" id="KW-0813">Transport</keyword>
<reference evidence="9 10" key="1">
    <citation type="submission" date="2016-08" db="EMBL/GenBank/DDBJ databases">
        <title>Complete genome sequence of Bacillus muralis G25-68, a strain with toxicity to nematodes.</title>
        <authorList>
            <person name="Zheng Z."/>
        </authorList>
    </citation>
    <scope>NUCLEOTIDE SEQUENCE [LARGE SCALE GENOMIC DNA]</scope>
    <source>
        <strain evidence="9 10">G25-68</strain>
    </source>
</reference>
<feature type="transmembrane region" description="Helical" evidence="8">
    <location>
        <begin position="116"/>
        <end position="133"/>
    </location>
</feature>
<evidence type="ECO:0000256" key="8">
    <source>
        <dbReference type="SAM" id="Phobius"/>
    </source>
</evidence>
<evidence type="ECO:0000256" key="4">
    <source>
        <dbReference type="ARBA" id="ARBA00022544"/>
    </source>
</evidence>
<evidence type="ECO:0000256" key="7">
    <source>
        <dbReference type="ARBA" id="ARBA00023136"/>
    </source>
</evidence>
<dbReference type="Pfam" id="PF03845">
    <property type="entry name" value="Spore_permease"/>
    <property type="match status" value="1"/>
</dbReference>
<evidence type="ECO:0000256" key="3">
    <source>
        <dbReference type="ARBA" id="ARBA00022448"/>
    </source>
</evidence>
<feature type="transmembrane region" description="Helical" evidence="8">
    <location>
        <begin position="214"/>
        <end position="235"/>
    </location>
</feature>
<comment type="subcellular location">
    <subcellularLocation>
        <location evidence="1">Membrane</location>
        <topology evidence="1">Multi-pass membrane protein</topology>
    </subcellularLocation>
</comment>
<evidence type="ECO:0000256" key="5">
    <source>
        <dbReference type="ARBA" id="ARBA00022692"/>
    </source>
</evidence>
<dbReference type="RefSeq" id="WP_064464571.1">
    <property type="nucleotide sequence ID" value="NZ_CP017080.1"/>
</dbReference>
<evidence type="ECO:0000256" key="2">
    <source>
        <dbReference type="ARBA" id="ARBA00007998"/>
    </source>
</evidence>
<feature type="transmembrane region" description="Helical" evidence="8">
    <location>
        <begin position="299"/>
        <end position="316"/>
    </location>
</feature>
<evidence type="ECO:0000256" key="6">
    <source>
        <dbReference type="ARBA" id="ARBA00022989"/>
    </source>
</evidence>
<sequence length="353" mass="39866">MKNVNLKSIHVYLLTIISTGFMVHVLILPNILTAAGRDAWISVLFSIIPIIIMGLMIFYMSRALGRESLLSFLRNHYSPPFVKILAVCLGMIMFSEAFVTMKYTLFWAKDNYASEVPNLVIVLSFLLISYYASVKGIKTIAILGPFLFFIVCLFGVFIGISNVPKKDYTLLFPLFEQGFEPSLKGMIYVCAAFGEILYLLLLQGYSKHSFTLKGLILTSSFLFILALGPLTAAIAEFGPVEAALMNNPAYEEWKLLTIGKYITRVDFFSIFQWFAGALVRVSLLMFLTNELLGFTKKKWSLTIIYGVMVIGELVNWQSDKFVSFLYRIYYPAVCAVLIASLLMTFLLVKLKSR</sequence>
<organism evidence="9 10">
    <name type="scientific">Peribacillus muralis</name>
    <dbReference type="NCBI Taxonomy" id="264697"/>
    <lineage>
        <taxon>Bacteria</taxon>
        <taxon>Bacillati</taxon>
        <taxon>Bacillota</taxon>
        <taxon>Bacilli</taxon>
        <taxon>Bacillales</taxon>
        <taxon>Bacillaceae</taxon>
        <taxon>Peribacillus</taxon>
    </lineage>
</organism>
<keyword evidence="7 8" id="KW-0472">Membrane</keyword>
<dbReference type="STRING" id="264697.ABE28_019865"/>
<evidence type="ECO:0000313" key="9">
    <source>
        <dbReference type="EMBL" id="AOH56630.1"/>
    </source>
</evidence>
<dbReference type="PANTHER" id="PTHR34975">
    <property type="entry name" value="SPORE GERMINATION PROTEIN A2"/>
    <property type="match status" value="1"/>
</dbReference>
<evidence type="ECO:0000256" key="1">
    <source>
        <dbReference type="ARBA" id="ARBA00004141"/>
    </source>
</evidence>
<dbReference type="PANTHER" id="PTHR34975:SF2">
    <property type="entry name" value="SPORE GERMINATION PROTEIN A2"/>
    <property type="match status" value="1"/>
</dbReference>
<keyword evidence="10" id="KW-1185">Reference proteome</keyword>
<feature type="transmembrane region" description="Helical" evidence="8">
    <location>
        <begin position="81"/>
        <end position="104"/>
    </location>
</feature>
<feature type="transmembrane region" description="Helical" evidence="8">
    <location>
        <begin position="328"/>
        <end position="348"/>
    </location>
</feature>
<dbReference type="GO" id="GO:0009847">
    <property type="term" value="P:spore germination"/>
    <property type="evidence" value="ECO:0007669"/>
    <property type="project" value="InterPro"/>
</dbReference>
<keyword evidence="5 8" id="KW-0812">Transmembrane</keyword>
<feature type="transmembrane region" description="Helical" evidence="8">
    <location>
        <begin position="270"/>
        <end position="287"/>
    </location>
</feature>
<gene>
    <name evidence="9" type="ORF">ABE28_019865</name>
</gene>
<keyword evidence="4" id="KW-0309">Germination</keyword>
<feature type="transmembrane region" description="Helical" evidence="8">
    <location>
        <begin position="12"/>
        <end position="33"/>
    </location>
</feature>
<comment type="similarity">
    <text evidence="2">Belongs to the amino acid-polyamine-organocation (APC) superfamily. Spore germination protein (SGP) (TC 2.A.3.9) family.</text>
</comment>
<accession>A0A1B3XTT5</accession>
<name>A0A1B3XTT5_9BACI</name>
<keyword evidence="6 8" id="KW-1133">Transmembrane helix</keyword>